<sequence length="210" mass="22918">MGTGEDMVRILVAIGVAFAMTWAGGTTAAGSVASPSPSYVFPIQDCDASYGRVHHDYPASDVFAREGCPIVSVTDGVVDEVSRRDRWNPRRNDGATRGGLSVSIIGDDGVRYYYSHLSVINRRIEPGERVTAGRRLGQVGRTGSARGTSPHVHFGLSWPTPHRAWWVRRGMLAPAPYLDAWRDGKDRSPARAIRELRDDRGEIPPCDAAC</sequence>
<evidence type="ECO:0000259" key="1">
    <source>
        <dbReference type="Pfam" id="PF01551"/>
    </source>
</evidence>
<dbReference type="InterPro" id="IPR050570">
    <property type="entry name" value="Cell_wall_metabolism_enzyme"/>
</dbReference>
<dbReference type="Gene3D" id="2.70.70.10">
    <property type="entry name" value="Glucose Permease (Domain IIA)"/>
    <property type="match status" value="1"/>
</dbReference>
<dbReference type="Pfam" id="PF01551">
    <property type="entry name" value="Peptidase_M23"/>
    <property type="match status" value="1"/>
</dbReference>
<proteinExistence type="predicted"/>
<dbReference type="InterPro" id="IPR011055">
    <property type="entry name" value="Dup_hybrid_motif"/>
</dbReference>
<dbReference type="PANTHER" id="PTHR21666:SF268">
    <property type="entry name" value="PEPTIDASE M23 DOMAIN-CONTAINING PROTEIN"/>
    <property type="match status" value="1"/>
</dbReference>
<dbReference type="CDD" id="cd12797">
    <property type="entry name" value="M23_peptidase"/>
    <property type="match status" value="1"/>
</dbReference>
<gene>
    <name evidence="2" type="ORF">GCM10009547_35990</name>
</gene>
<keyword evidence="3" id="KW-1185">Reference proteome</keyword>
<organism evidence="2 3">
    <name type="scientific">Sporichthya brevicatena</name>
    <dbReference type="NCBI Taxonomy" id="171442"/>
    <lineage>
        <taxon>Bacteria</taxon>
        <taxon>Bacillati</taxon>
        <taxon>Actinomycetota</taxon>
        <taxon>Actinomycetes</taxon>
        <taxon>Sporichthyales</taxon>
        <taxon>Sporichthyaceae</taxon>
        <taxon>Sporichthya</taxon>
    </lineage>
</organism>
<dbReference type="Proteomes" id="UP001500957">
    <property type="component" value="Unassembled WGS sequence"/>
</dbReference>
<evidence type="ECO:0000313" key="3">
    <source>
        <dbReference type="Proteomes" id="UP001500957"/>
    </source>
</evidence>
<dbReference type="InterPro" id="IPR016047">
    <property type="entry name" value="M23ase_b-sheet_dom"/>
</dbReference>
<feature type="domain" description="M23ase beta-sheet core" evidence="1">
    <location>
        <begin position="60"/>
        <end position="157"/>
    </location>
</feature>
<comment type="caution">
    <text evidence="2">The sequence shown here is derived from an EMBL/GenBank/DDBJ whole genome shotgun (WGS) entry which is preliminary data.</text>
</comment>
<dbReference type="PANTHER" id="PTHR21666">
    <property type="entry name" value="PEPTIDASE-RELATED"/>
    <property type="match status" value="1"/>
</dbReference>
<reference evidence="3" key="1">
    <citation type="journal article" date="2019" name="Int. J. Syst. Evol. Microbiol.">
        <title>The Global Catalogue of Microorganisms (GCM) 10K type strain sequencing project: providing services to taxonomists for standard genome sequencing and annotation.</title>
        <authorList>
            <consortium name="The Broad Institute Genomics Platform"/>
            <consortium name="The Broad Institute Genome Sequencing Center for Infectious Disease"/>
            <person name="Wu L."/>
            <person name="Ma J."/>
        </authorList>
    </citation>
    <scope>NUCLEOTIDE SEQUENCE [LARGE SCALE GENOMIC DNA]</scope>
    <source>
        <strain evidence="3">JCM 10671</strain>
    </source>
</reference>
<dbReference type="SUPFAM" id="SSF51261">
    <property type="entry name" value="Duplicated hybrid motif"/>
    <property type="match status" value="1"/>
</dbReference>
<name>A0ABP3SCF1_9ACTN</name>
<accession>A0ABP3SCF1</accession>
<evidence type="ECO:0000313" key="2">
    <source>
        <dbReference type="EMBL" id="GAA0629165.1"/>
    </source>
</evidence>
<dbReference type="EMBL" id="BAAAHE010000035">
    <property type="protein sequence ID" value="GAA0629165.1"/>
    <property type="molecule type" value="Genomic_DNA"/>
</dbReference>
<protein>
    <recommendedName>
        <fullName evidence="1">M23ase beta-sheet core domain-containing protein</fullName>
    </recommendedName>
</protein>